<sequence length="555" mass="63580">MDSSALRSYPRHHRHTIKASNETTLEESDSATDSTSRRHQFPYHHGYTNASNATFIQEFDSPMNSSARRHQFPHHHRHANASAESLLDESDEETNSTARRHQFPRHHRHFRASMETLDDSEENYSTRQHVNASTDDSDSVIAERRHIFSRNRRDVNATVEAFEDEPDSGTNSTSSDTFKYVNKRSMNETLDEEFLRAVQRLHNVSIEYVGSACPEKPSYTTDVVVTIVFCGFLLLLCLLGTTVDVFEWHSILKSPNESSSINDDQTTIRDEEIPFQASLQPYDKSTTDMSAPLVSEHARVPSVSSRIPAGVFVDFLRCFSLVRNATKIFSTNVPPKVITSINGLRVISMFWIILGHTFLFMLTSGVLDTSNLSLMVILNGYFSVDTFFFLSGLLLAYTCFRKLEKSEGKFNWFLFYFHRYVRLTPSLMFVILFYVKLKPFLAFSPLWTLQKDEHCSKYWWTNLIYINNFYPTRFTDEGSLQDLFKVCFHDDSGLIMVDVGDWGGDVDVVVETFNFITAVVLSYACAFILAVVIEFPCDNLENFAVNSFGKKKRAN</sequence>
<feature type="compositionally biased region" description="Basic residues" evidence="1">
    <location>
        <begin position="67"/>
        <end position="79"/>
    </location>
</feature>
<evidence type="ECO:0000256" key="1">
    <source>
        <dbReference type="SAM" id="MobiDB-lite"/>
    </source>
</evidence>
<dbReference type="AlphaFoldDB" id="A0A6S7JTR4"/>
<feature type="transmembrane region" description="Helical" evidence="2">
    <location>
        <begin position="223"/>
        <end position="246"/>
    </location>
</feature>
<feature type="transmembrane region" description="Helical" evidence="2">
    <location>
        <begin position="379"/>
        <end position="400"/>
    </location>
</feature>
<dbReference type="PANTHER" id="PTHR11161">
    <property type="entry name" value="O-ACYLTRANSFERASE"/>
    <property type="match status" value="1"/>
</dbReference>
<dbReference type="Pfam" id="PF01757">
    <property type="entry name" value="Acyl_transf_3"/>
    <property type="match status" value="1"/>
</dbReference>
<protein>
    <submittedName>
        <fullName evidence="4">Nose resistant to fluoxetine 6-like</fullName>
    </submittedName>
</protein>
<feature type="transmembrane region" description="Helical" evidence="2">
    <location>
        <begin position="346"/>
        <end position="367"/>
    </location>
</feature>
<evidence type="ECO:0000313" key="5">
    <source>
        <dbReference type="Proteomes" id="UP001152795"/>
    </source>
</evidence>
<feature type="transmembrane region" description="Helical" evidence="2">
    <location>
        <begin position="512"/>
        <end position="533"/>
    </location>
</feature>
<evidence type="ECO:0000313" key="4">
    <source>
        <dbReference type="EMBL" id="CAB4019541.1"/>
    </source>
</evidence>
<accession>A0A6S7JTR4</accession>
<dbReference type="Proteomes" id="UP001152795">
    <property type="component" value="Unassembled WGS sequence"/>
</dbReference>
<feature type="domain" description="Acyltransferase 3" evidence="3">
    <location>
        <begin position="339"/>
        <end position="449"/>
    </location>
</feature>
<comment type="caution">
    <text evidence="4">The sequence shown here is derived from an EMBL/GenBank/DDBJ whole genome shotgun (WGS) entry which is preliminary data.</text>
</comment>
<keyword evidence="2" id="KW-0812">Transmembrane</keyword>
<dbReference type="GO" id="GO:0016747">
    <property type="term" value="F:acyltransferase activity, transferring groups other than amino-acyl groups"/>
    <property type="evidence" value="ECO:0007669"/>
    <property type="project" value="InterPro"/>
</dbReference>
<name>A0A6S7JTR4_PARCT</name>
<gene>
    <name evidence="4" type="ORF">PACLA_8A068085</name>
</gene>
<keyword evidence="2" id="KW-1133">Transmembrane helix</keyword>
<feature type="transmembrane region" description="Helical" evidence="2">
    <location>
        <begin position="420"/>
        <end position="437"/>
    </location>
</feature>
<dbReference type="EMBL" id="CACRXK020010514">
    <property type="protein sequence ID" value="CAB4019541.1"/>
    <property type="molecule type" value="Genomic_DNA"/>
</dbReference>
<dbReference type="PANTHER" id="PTHR11161:SF0">
    <property type="entry name" value="O-ACYLTRANSFERASE LIKE PROTEIN"/>
    <property type="match status" value="1"/>
</dbReference>
<dbReference type="InterPro" id="IPR002656">
    <property type="entry name" value="Acyl_transf_3_dom"/>
</dbReference>
<feature type="compositionally biased region" description="Basic residues" evidence="1">
    <location>
        <begin position="98"/>
        <end position="111"/>
    </location>
</feature>
<evidence type="ECO:0000256" key="2">
    <source>
        <dbReference type="SAM" id="Phobius"/>
    </source>
</evidence>
<dbReference type="InterPro" id="IPR052728">
    <property type="entry name" value="O2_lipid_transport_reg"/>
</dbReference>
<evidence type="ECO:0000259" key="3">
    <source>
        <dbReference type="Pfam" id="PF01757"/>
    </source>
</evidence>
<feature type="region of interest" description="Disordered" evidence="1">
    <location>
        <begin position="1"/>
        <end position="49"/>
    </location>
</feature>
<keyword evidence="5" id="KW-1185">Reference proteome</keyword>
<feature type="compositionally biased region" description="Polar residues" evidence="1">
    <location>
        <begin position="123"/>
        <end position="134"/>
    </location>
</feature>
<keyword evidence="2" id="KW-0472">Membrane</keyword>
<dbReference type="OrthoDB" id="207378at2759"/>
<organism evidence="4 5">
    <name type="scientific">Paramuricea clavata</name>
    <name type="common">Red gorgonian</name>
    <name type="synonym">Violescent sea-whip</name>
    <dbReference type="NCBI Taxonomy" id="317549"/>
    <lineage>
        <taxon>Eukaryota</taxon>
        <taxon>Metazoa</taxon>
        <taxon>Cnidaria</taxon>
        <taxon>Anthozoa</taxon>
        <taxon>Octocorallia</taxon>
        <taxon>Malacalcyonacea</taxon>
        <taxon>Plexauridae</taxon>
        <taxon>Paramuricea</taxon>
    </lineage>
</organism>
<reference evidence="4" key="1">
    <citation type="submission" date="2020-04" db="EMBL/GenBank/DDBJ databases">
        <authorList>
            <person name="Alioto T."/>
            <person name="Alioto T."/>
            <person name="Gomez Garrido J."/>
        </authorList>
    </citation>
    <scope>NUCLEOTIDE SEQUENCE</scope>
    <source>
        <strain evidence="4">A484AB</strain>
    </source>
</reference>
<feature type="region of interest" description="Disordered" evidence="1">
    <location>
        <begin position="64"/>
        <end position="138"/>
    </location>
</feature>
<proteinExistence type="predicted"/>